<feature type="region of interest" description="Disordered" evidence="1">
    <location>
        <begin position="331"/>
        <end position="357"/>
    </location>
</feature>
<dbReference type="STRING" id="101127.A0A1X2GX06"/>
<sequence>MALCCVGVDLVVVFVLGYHHSSKASMIYYVLIFIFSCLATIVSIIHVVTDFGELYTMTNPWVCRYTETIQMKEDYTIHWIWYYSVIFAISLVSTCCSLATVIKLFGIYNGQRHASKRPPGDLGAPRFHSSSLTVFEQRRPSVSAGMQRRRSIIEPPVDPYSLLAKVIVRCVVYSLVPLLANVWSFAVQLVQFEGHKPPLALVFLDAFFSAFDGLFVGIVFFTEPVIIGYLLKKRPPATVIHFEENINMRQSMARSDYQGSITSRGARSETSRLTGRHASKPSWSLSSHAERSGDEENYLSPVPMLSGSTRSMFEQCSTIYNRSLIDSTPTVPLKSPLDKTIDSTGTDPLQSPFEDPNLIPQTAKWILQELKDDQ</sequence>
<organism evidence="3 4">
    <name type="scientific">Hesseltinella vesiculosa</name>
    <dbReference type="NCBI Taxonomy" id="101127"/>
    <lineage>
        <taxon>Eukaryota</taxon>
        <taxon>Fungi</taxon>
        <taxon>Fungi incertae sedis</taxon>
        <taxon>Mucoromycota</taxon>
        <taxon>Mucoromycotina</taxon>
        <taxon>Mucoromycetes</taxon>
        <taxon>Mucorales</taxon>
        <taxon>Cunninghamellaceae</taxon>
        <taxon>Hesseltinella</taxon>
    </lineage>
</organism>
<evidence type="ECO:0000256" key="2">
    <source>
        <dbReference type="SAM" id="Phobius"/>
    </source>
</evidence>
<dbReference type="OrthoDB" id="2286091at2759"/>
<evidence type="ECO:0000313" key="3">
    <source>
        <dbReference type="EMBL" id="ORX62617.1"/>
    </source>
</evidence>
<dbReference type="Proteomes" id="UP000242146">
    <property type="component" value="Unassembled WGS sequence"/>
</dbReference>
<proteinExistence type="predicted"/>
<keyword evidence="4" id="KW-1185">Reference proteome</keyword>
<feature type="transmembrane region" description="Helical" evidence="2">
    <location>
        <begin position="206"/>
        <end position="231"/>
    </location>
</feature>
<feature type="region of interest" description="Disordered" evidence="1">
    <location>
        <begin position="257"/>
        <end position="301"/>
    </location>
</feature>
<comment type="caution">
    <text evidence="3">The sequence shown here is derived from an EMBL/GenBank/DDBJ whole genome shotgun (WGS) entry which is preliminary data.</text>
</comment>
<feature type="transmembrane region" description="Helical" evidence="2">
    <location>
        <begin position="26"/>
        <end position="48"/>
    </location>
</feature>
<reference evidence="3 4" key="1">
    <citation type="submission" date="2016-07" db="EMBL/GenBank/DDBJ databases">
        <title>Pervasive Adenine N6-methylation of Active Genes in Fungi.</title>
        <authorList>
            <consortium name="DOE Joint Genome Institute"/>
            <person name="Mondo S.J."/>
            <person name="Dannebaum R.O."/>
            <person name="Kuo R.C."/>
            <person name="Labutti K."/>
            <person name="Haridas S."/>
            <person name="Kuo A."/>
            <person name="Salamov A."/>
            <person name="Ahrendt S.R."/>
            <person name="Lipzen A."/>
            <person name="Sullivan W."/>
            <person name="Andreopoulos W.B."/>
            <person name="Clum A."/>
            <person name="Lindquist E."/>
            <person name="Daum C."/>
            <person name="Ramamoorthy G.K."/>
            <person name="Gryganskyi A."/>
            <person name="Culley D."/>
            <person name="Magnuson J.K."/>
            <person name="James T.Y."/>
            <person name="O'Malley M.A."/>
            <person name="Stajich J.E."/>
            <person name="Spatafora J.W."/>
            <person name="Visel A."/>
            <person name="Grigoriev I.V."/>
        </authorList>
    </citation>
    <scope>NUCLEOTIDE SEQUENCE [LARGE SCALE GENOMIC DNA]</scope>
    <source>
        <strain evidence="3 4">NRRL 3301</strain>
    </source>
</reference>
<name>A0A1X2GX06_9FUNG</name>
<keyword evidence="2" id="KW-0472">Membrane</keyword>
<feature type="transmembrane region" description="Helical" evidence="2">
    <location>
        <begin position="166"/>
        <end position="186"/>
    </location>
</feature>
<keyword evidence="2" id="KW-0812">Transmembrane</keyword>
<evidence type="ECO:0000256" key="1">
    <source>
        <dbReference type="SAM" id="MobiDB-lite"/>
    </source>
</evidence>
<evidence type="ECO:0000313" key="4">
    <source>
        <dbReference type="Proteomes" id="UP000242146"/>
    </source>
</evidence>
<feature type="transmembrane region" description="Helical" evidence="2">
    <location>
        <begin position="80"/>
        <end position="108"/>
    </location>
</feature>
<dbReference type="AlphaFoldDB" id="A0A1X2GX06"/>
<dbReference type="EMBL" id="MCGT01000001">
    <property type="protein sequence ID" value="ORX62617.1"/>
    <property type="molecule type" value="Genomic_DNA"/>
</dbReference>
<accession>A0A1X2GX06</accession>
<keyword evidence="2" id="KW-1133">Transmembrane helix</keyword>
<protein>
    <submittedName>
        <fullName evidence="3">Uncharacterized protein</fullName>
    </submittedName>
</protein>
<gene>
    <name evidence="3" type="ORF">DM01DRAFT_1369214</name>
</gene>